<dbReference type="InterPro" id="IPR000944">
    <property type="entry name" value="Tscrpt_reg_Rrf2"/>
</dbReference>
<dbReference type="NCBIfam" id="TIGR00738">
    <property type="entry name" value="rrf2_super"/>
    <property type="match status" value="1"/>
</dbReference>
<dbReference type="EMBL" id="WOAA01000030">
    <property type="protein sequence ID" value="MUG68626.1"/>
    <property type="molecule type" value="Genomic_DNA"/>
</dbReference>
<dbReference type="CDD" id="cd00090">
    <property type="entry name" value="HTH_ARSR"/>
    <property type="match status" value="1"/>
</dbReference>
<dbReference type="PANTHER" id="PTHR33221">
    <property type="entry name" value="WINGED HELIX-TURN-HELIX TRANSCRIPTIONAL REGULATOR, RRF2 FAMILY"/>
    <property type="match status" value="1"/>
</dbReference>
<sequence>MKYSRATDYALHTMLFLVQATPKETMSVHKLAERHDVSPTYLSKILTKLVKAGMIESLPGMSGGYKLKSNWADISFLDVIQAIEGTASLFDCSFDHGPQCPIQRIVLQGESKMESYFKSMTLADLAKEIK</sequence>
<dbReference type="Proteomes" id="UP000435177">
    <property type="component" value="Unassembled WGS sequence"/>
</dbReference>
<proteinExistence type="predicted"/>
<accession>A0ABW9TAI1</accession>
<evidence type="ECO:0000256" key="1">
    <source>
        <dbReference type="ARBA" id="ARBA00023125"/>
    </source>
</evidence>
<dbReference type="PROSITE" id="PS51197">
    <property type="entry name" value="HTH_RRF2_2"/>
    <property type="match status" value="1"/>
</dbReference>
<dbReference type="PANTHER" id="PTHR33221:SF9">
    <property type="entry name" value="RRF2 FAMILY PROTEIN"/>
    <property type="match status" value="1"/>
</dbReference>
<dbReference type="SUPFAM" id="SSF46785">
    <property type="entry name" value="Winged helix' DNA-binding domain"/>
    <property type="match status" value="1"/>
</dbReference>
<dbReference type="InterPro" id="IPR036388">
    <property type="entry name" value="WH-like_DNA-bd_sf"/>
</dbReference>
<dbReference type="Gene3D" id="1.10.10.10">
    <property type="entry name" value="Winged helix-like DNA-binding domain superfamily/Winged helix DNA-binding domain"/>
    <property type="match status" value="1"/>
</dbReference>
<name>A0ABW9TAI1_9BACL</name>
<dbReference type="InterPro" id="IPR036390">
    <property type="entry name" value="WH_DNA-bd_sf"/>
</dbReference>
<dbReference type="RefSeq" id="WP_155618992.1">
    <property type="nucleotide sequence ID" value="NZ_WOAA01000030.1"/>
</dbReference>
<gene>
    <name evidence="2" type="ORF">GNP94_21885</name>
</gene>
<keyword evidence="1" id="KW-0238">DNA-binding</keyword>
<evidence type="ECO:0000313" key="3">
    <source>
        <dbReference type="Proteomes" id="UP000435177"/>
    </source>
</evidence>
<evidence type="ECO:0000313" key="2">
    <source>
        <dbReference type="EMBL" id="MUG68626.1"/>
    </source>
</evidence>
<organism evidence="2 3">
    <name type="scientific">Paenibacillus campinasensis</name>
    <dbReference type="NCBI Taxonomy" id="66347"/>
    <lineage>
        <taxon>Bacteria</taxon>
        <taxon>Bacillati</taxon>
        <taxon>Bacillota</taxon>
        <taxon>Bacilli</taxon>
        <taxon>Bacillales</taxon>
        <taxon>Paenibacillaceae</taxon>
        <taxon>Paenibacillus</taxon>
    </lineage>
</organism>
<keyword evidence="3" id="KW-1185">Reference proteome</keyword>
<protein>
    <submittedName>
        <fullName evidence="2">Rrf2 family transcriptional regulator</fullName>
    </submittedName>
</protein>
<comment type="caution">
    <text evidence="2">The sequence shown here is derived from an EMBL/GenBank/DDBJ whole genome shotgun (WGS) entry which is preliminary data.</text>
</comment>
<reference evidence="2 3" key="1">
    <citation type="submission" date="2019-11" db="EMBL/GenBank/DDBJ databases">
        <title>Draft genome sequences of five Paenibacillus species of dairy origin.</title>
        <authorList>
            <person name="Olajide A.M."/>
            <person name="Chen S."/>
            <person name="Lapointe G."/>
        </authorList>
    </citation>
    <scope>NUCLEOTIDE SEQUENCE [LARGE SCALE GENOMIC DNA]</scope>
    <source>
        <strain evidence="2 3">3CS1</strain>
    </source>
</reference>
<dbReference type="InterPro" id="IPR011991">
    <property type="entry name" value="ArsR-like_HTH"/>
</dbReference>
<dbReference type="Pfam" id="PF02082">
    <property type="entry name" value="Rrf2"/>
    <property type="match status" value="1"/>
</dbReference>